<name>A0AAV8RBD2_ENSVE</name>
<evidence type="ECO:0000313" key="2">
    <source>
        <dbReference type="Proteomes" id="UP001222027"/>
    </source>
</evidence>
<proteinExistence type="predicted"/>
<protein>
    <submittedName>
        <fullName evidence="1">Uncharacterized protein</fullName>
    </submittedName>
</protein>
<gene>
    <name evidence="1" type="ORF">OPV22_007838</name>
</gene>
<reference evidence="1 2" key="1">
    <citation type="submission" date="2022-12" db="EMBL/GenBank/DDBJ databases">
        <title>Chromosome-scale assembly of the Ensete ventricosum genome.</title>
        <authorList>
            <person name="Dussert Y."/>
            <person name="Stocks J."/>
            <person name="Wendawek A."/>
            <person name="Woldeyes F."/>
            <person name="Nichols R.A."/>
            <person name="Borrell J.S."/>
        </authorList>
    </citation>
    <scope>NUCLEOTIDE SEQUENCE [LARGE SCALE GENOMIC DNA]</scope>
    <source>
        <strain evidence="2">cv. Maze</strain>
        <tissue evidence="1">Seeds</tissue>
    </source>
</reference>
<dbReference type="EMBL" id="JAQQAF010000003">
    <property type="protein sequence ID" value="KAJ8497286.1"/>
    <property type="molecule type" value="Genomic_DNA"/>
</dbReference>
<sequence length="73" mass="8249">MIWVMGKQRRFDLACFLVHGMHPESVLTQQAVVIVMERFGEGLTFMHIISLLCSRTRTCVVDPRCKSVADGVP</sequence>
<accession>A0AAV8RBD2</accession>
<dbReference type="Proteomes" id="UP001222027">
    <property type="component" value="Unassembled WGS sequence"/>
</dbReference>
<organism evidence="1 2">
    <name type="scientific">Ensete ventricosum</name>
    <name type="common">Abyssinian banana</name>
    <name type="synonym">Musa ensete</name>
    <dbReference type="NCBI Taxonomy" id="4639"/>
    <lineage>
        <taxon>Eukaryota</taxon>
        <taxon>Viridiplantae</taxon>
        <taxon>Streptophyta</taxon>
        <taxon>Embryophyta</taxon>
        <taxon>Tracheophyta</taxon>
        <taxon>Spermatophyta</taxon>
        <taxon>Magnoliopsida</taxon>
        <taxon>Liliopsida</taxon>
        <taxon>Zingiberales</taxon>
        <taxon>Musaceae</taxon>
        <taxon>Ensete</taxon>
    </lineage>
</organism>
<dbReference type="AlphaFoldDB" id="A0AAV8RBD2"/>
<evidence type="ECO:0000313" key="1">
    <source>
        <dbReference type="EMBL" id="KAJ8497286.1"/>
    </source>
</evidence>
<keyword evidence="2" id="KW-1185">Reference proteome</keyword>
<comment type="caution">
    <text evidence="1">The sequence shown here is derived from an EMBL/GenBank/DDBJ whole genome shotgun (WGS) entry which is preliminary data.</text>
</comment>